<dbReference type="Pfam" id="PF03060">
    <property type="entry name" value="NMO"/>
    <property type="match status" value="1"/>
</dbReference>
<dbReference type="Proteomes" id="UP000297403">
    <property type="component" value="Unassembled WGS sequence"/>
</dbReference>
<comment type="caution">
    <text evidence="13">The sequence shown here is derived from an EMBL/GenBank/DDBJ whole genome shotgun (WGS) entry which is preliminary data.</text>
</comment>
<comment type="similarity">
    <text evidence="3">Belongs to the nitronate monooxygenase family. NMO class I subfamily.</text>
</comment>
<keyword evidence="5" id="KW-0216">Detoxification</keyword>
<evidence type="ECO:0000256" key="7">
    <source>
        <dbReference type="ARBA" id="ARBA00022643"/>
    </source>
</evidence>
<keyword evidence="6" id="KW-0285">Flavoprotein</keyword>
<dbReference type="PANTHER" id="PTHR42747">
    <property type="entry name" value="NITRONATE MONOOXYGENASE-RELATED"/>
    <property type="match status" value="1"/>
</dbReference>
<proteinExistence type="inferred from homology"/>
<evidence type="ECO:0000256" key="11">
    <source>
        <dbReference type="ARBA" id="ARBA00031155"/>
    </source>
</evidence>
<organism evidence="13 14">
    <name type="scientific">Cryobacterium shii</name>
    <dbReference type="NCBI Taxonomy" id="1259235"/>
    <lineage>
        <taxon>Bacteria</taxon>
        <taxon>Bacillati</taxon>
        <taxon>Actinomycetota</taxon>
        <taxon>Actinomycetes</taxon>
        <taxon>Micrococcales</taxon>
        <taxon>Microbacteriaceae</taxon>
        <taxon>Cryobacterium</taxon>
    </lineage>
</organism>
<dbReference type="GO" id="GO:0000166">
    <property type="term" value="F:nucleotide binding"/>
    <property type="evidence" value="ECO:0007669"/>
    <property type="project" value="UniProtKB-KW"/>
</dbReference>
<keyword evidence="7" id="KW-0288">FMN</keyword>
<dbReference type="PANTHER" id="PTHR42747:SF3">
    <property type="entry name" value="NITRONATE MONOOXYGENASE-RELATED"/>
    <property type="match status" value="1"/>
</dbReference>
<comment type="catalytic activity">
    <reaction evidence="12">
        <text>3 propionate 3-nitronate + 3 O2 + H2O = 3 3-oxopropanoate + 2 nitrate + nitrite + H2O2 + 3 H(+)</text>
        <dbReference type="Rhea" id="RHEA:57332"/>
        <dbReference type="ChEBI" id="CHEBI:15377"/>
        <dbReference type="ChEBI" id="CHEBI:15378"/>
        <dbReference type="ChEBI" id="CHEBI:15379"/>
        <dbReference type="ChEBI" id="CHEBI:16240"/>
        <dbReference type="ChEBI" id="CHEBI:16301"/>
        <dbReference type="ChEBI" id="CHEBI:17632"/>
        <dbReference type="ChEBI" id="CHEBI:33190"/>
        <dbReference type="ChEBI" id="CHEBI:136067"/>
    </reaction>
</comment>
<evidence type="ECO:0000256" key="3">
    <source>
        <dbReference type="ARBA" id="ARBA00009881"/>
    </source>
</evidence>
<evidence type="ECO:0000256" key="6">
    <source>
        <dbReference type="ARBA" id="ARBA00022630"/>
    </source>
</evidence>
<comment type="cofactor">
    <cofactor evidence="1">
        <name>FMN</name>
        <dbReference type="ChEBI" id="CHEBI:58210"/>
    </cofactor>
</comment>
<keyword evidence="9" id="KW-0560">Oxidoreductase</keyword>
<evidence type="ECO:0000256" key="12">
    <source>
        <dbReference type="ARBA" id="ARBA00049401"/>
    </source>
</evidence>
<evidence type="ECO:0000313" key="13">
    <source>
        <dbReference type="EMBL" id="TFC51653.1"/>
    </source>
</evidence>
<evidence type="ECO:0000256" key="10">
    <source>
        <dbReference type="ARBA" id="ARBA00023033"/>
    </source>
</evidence>
<keyword evidence="14" id="KW-1185">Reference proteome</keyword>
<dbReference type="FunFam" id="3.20.20.70:FF:000154">
    <property type="entry name" value="Probable nitronate monooxygenase"/>
    <property type="match status" value="1"/>
</dbReference>
<dbReference type="AlphaFoldDB" id="A0AAQ2HGJ0"/>
<keyword evidence="8" id="KW-0547">Nucleotide-binding</keyword>
<sequence>MFAWSDLRIPIIAAPMAGGASTPELVVSVGEAGGLGFLAAGYKTPDATAQQIIEVRQRTHRPFGVNVFVPGPPLTDQTGVESFRDELAGTARAYGVELPPIRVADDDWFPEKLALLAELRVPVVSFTFGLPPIEWVRELGAAGSYLIATVTSVQEAALAGERGIDALCVQGTEAGGHRGTFTPVEEPGTVPLAELVSAVREVSRLPIVAAGGIHSGAQIAALRESGAVAVQLGTGFLRTDESGAHPSHQAAFADPRFSRTVITRAFSGRPARGLLNAFITEHDAAAPRAYPQVHHLTKGLRAAAGRRGDPDGLALWAGTGYRSAKTGPASDVLMGLWEETRLAPGAETERDV</sequence>
<dbReference type="EMBL" id="SOFY01000013">
    <property type="protein sequence ID" value="TFC51653.1"/>
    <property type="molecule type" value="Genomic_DNA"/>
</dbReference>
<evidence type="ECO:0000256" key="9">
    <source>
        <dbReference type="ARBA" id="ARBA00023002"/>
    </source>
</evidence>
<accession>A0AAQ2HGJ0</accession>
<evidence type="ECO:0000256" key="2">
    <source>
        <dbReference type="ARBA" id="ARBA00003535"/>
    </source>
</evidence>
<gene>
    <name evidence="13" type="ORF">E3O49_03155</name>
</gene>
<evidence type="ECO:0000256" key="4">
    <source>
        <dbReference type="ARBA" id="ARBA00013457"/>
    </source>
</evidence>
<dbReference type="GO" id="GO:0009636">
    <property type="term" value="P:response to toxic substance"/>
    <property type="evidence" value="ECO:0007669"/>
    <property type="project" value="UniProtKB-KW"/>
</dbReference>
<keyword evidence="10 13" id="KW-0503">Monooxygenase</keyword>
<protein>
    <recommendedName>
        <fullName evidence="4">Probable nitronate monooxygenase</fullName>
    </recommendedName>
    <alternativeName>
        <fullName evidence="11">Propionate 3-nitronate monooxygenase</fullName>
    </alternativeName>
</protein>
<dbReference type="InterPro" id="IPR013785">
    <property type="entry name" value="Aldolase_TIM"/>
</dbReference>
<reference evidence="13 14" key="1">
    <citation type="submission" date="2019-03" db="EMBL/GenBank/DDBJ databases">
        <title>Genomics of glacier-inhabiting Cryobacterium strains.</title>
        <authorList>
            <person name="Liu Q."/>
            <person name="Xin Y.-H."/>
        </authorList>
    </citation>
    <scope>NUCLEOTIDE SEQUENCE [LARGE SCALE GENOMIC DNA]</scope>
    <source>
        <strain evidence="14">TMT1-22</strain>
    </source>
</reference>
<dbReference type="RefSeq" id="WP_134366688.1">
    <property type="nucleotide sequence ID" value="NZ_SOFY01000013.1"/>
</dbReference>
<evidence type="ECO:0000256" key="8">
    <source>
        <dbReference type="ARBA" id="ARBA00022741"/>
    </source>
</evidence>
<dbReference type="Gene3D" id="3.20.20.70">
    <property type="entry name" value="Aldolase class I"/>
    <property type="match status" value="1"/>
</dbReference>
<evidence type="ECO:0000313" key="14">
    <source>
        <dbReference type="Proteomes" id="UP000297403"/>
    </source>
</evidence>
<comment type="function">
    <text evidence="2">Nitronate monooxygenase that uses molecular oxygen to catalyze the oxidative denitrification of alkyl nitronates. Acts on propionate 3-nitronate (P3N), the presumed physiological substrate. Probably functions in the detoxification of P3N, a metabolic poison produced by plants and fungi as a defense mechanism.</text>
</comment>
<evidence type="ECO:0000256" key="5">
    <source>
        <dbReference type="ARBA" id="ARBA00022575"/>
    </source>
</evidence>
<dbReference type="CDD" id="cd04730">
    <property type="entry name" value="NPD_like"/>
    <property type="match status" value="1"/>
</dbReference>
<dbReference type="SUPFAM" id="SSF51412">
    <property type="entry name" value="Inosine monophosphate dehydrogenase (IMPDH)"/>
    <property type="match status" value="1"/>
</dbReference>
<dbReference type="InterPro" id="IPR004136">
    <property type="entry name" value="NMO"/>
</dbReference>
<evidence type="ECO:0000256" key="1">
    <source>
        <dbReference type="ARBA" id="ARBA00001917"/>
    </source>
</evidence>
<name>A0AAQ2HGJ0_9MICO</name>
<dbReference type="GO" id="GO:0018580">
    <property type="term" value="F:nitronate monooxygenase activity"/>
    <property type="evidence" value="ECO:0007669"/>
    <property type="project" value="InterPro"/>
</dbReference>